<evidence type="ECO:0000313" key="1">
    <source>
        <dbReference type="EMBL" id="SFC73288.1"/>
    </source>
</evidence>
<dbReference type="AlphaFoldDB" id="A0A1I1LQS8"/>
<name>A0A1I1LQS8_9SPHI</name>
<gene>
    <name evidence="1" type="ORF">SAMN05421747_1227</name>
</gene>
<organism evidence="1 2">
    <name type="scientific">Parapedobacter composti</name>
    <dbReference type="NCBI Taxonomy" id="623281"/>
    <lineage>
        <taxon>Bacteria</taxon>
        <taxon>Pseudomonadati</taxon>
        <taxon>Bacteroidota</taxon>
        <taxon>Sphingobacteriia</taxon>
        <taxon>Sphingobacteriales</taxon>
        <taxon>Sphingobacteriaceae</taxon>
        <taxon>Parapedobacter</taxon>
    </lineage>
</organism>
<proteinExistence type="predicted"/>
<dbReference type="EMBL" id="FOLL01000022">
    <property type="protein sequence ID" value="SFC73288.1"/>
    <property type="molecule type" value="Genomic_DNA"/>
</dbReference>
<protein>
    <submittedName>
        <fullName evidence="1">Uncharacterized protein</fullName>
    </submittedName>
</protein>
<sequence length="29" mass="3381">MVRLKERNGNMVTFGQANFNSCMVRLKVH</sequence>
<evidence type="ECO:0000313" key="2">
    <source>
        <dbReference type="Proteomes" id="UP000199577"/>
    </source>
</evidence>
<reference evidence="1 2" key="1">
    <citation type="submission" date="2016-10" db="EMBL/GenBank/DDBJ databases">
        <authorList>
            <person name="de Groot N.N."/>
        </authorList>
    </citation>
    <scope>NUCLEOTIDE SEQUENCE [LARGE SCALE GENOMIC DNA]</scope>
    <source>
        <strain evidence="1 2">DSM 22900</strain>
    </source>
</reference>
<keyword evidence="2" id="KW-1185">Reference proteome</keyword>
<dbReference type="Proteomes" id="UP000199577">
    <property type="component" value="Unassembled WGS sequence"/>
</dbReference>
<accession>A0A1I1LQS8</accession>
<dbReference type="STRING" id="623281.SAMN05421747_1227"/>